<sequence>MLYLIRVVGRVDAVMLYDFVDVTVTPDGNHTDLVCRVPDTAALSGVVVLLHDLGLRVSEMRSVPDVPAT</sequence>
<name>A0A1G6JZQ4_9MICO</name>
<gene>
    <name evidence="1" type="ORF">SAMN05216410_1450</name>
</gene>
<dbReference type="EMBL" id="FMYH01000002">
    <property type="protein sequence ID" value="SDC23865.1"/>
    <property type="molecule type" value="Genomic_DNA"/>
</dbReference>
<dbReference type="RefSeq" id="WP_093182004.1">
    <property type="nucleotide sequence ID" value="NZ_FMYH01000002.1"/>
</dbReference>
<dbReference type="OrthoDB" id="4828334at2"/>
<evidence type="ECO:0000313" key="2">
    <source>
        <dbReference type="Proteomes" id="UP000199039"/>
    </source>
</evidence>
<reference evidence="1 2" key="1">
    <citation type="submission" date="2016-09" db="EMBL/GenBank/DDBJ databases">
        <authorList>
            <person name="Capua I."/>
            <person name="De Benedictis P."/>
            <person name="Joannis T."/>
            <person name="Lombin L.H."/>
            <person name="Cattoli G."/>
        </authorList>
    </citation>
    <scope>NUCLEOTIDE SEQUENCE [LARGE SCALE GENOMIC DNA]</scope>
    <source>
        <strain evidence="1 2">ISLP-3</strain>
    </source>
</reference>
<evidence type="ECO:0008006" key="3">
    <source>
        <dbReference type="Google" id="ProtNLM"/>
    </source>
</evidence>
<protein>
    <recommendedName>
        <fullName evidence="3">ACT domain-containing protein</fullName>
    </recommendedName>
</protein>
<proteinExistence type="predicted"/>
<keyword evidence="2" id="KW-1185">Reference proteome</keyword>
<accession>A0A1G6JZQ4</accession>
<dbReference type="Proteomes" id="UP000199039">
    <property type="component" value="Unassembled WGS sequence"/>
</dbReference>
<evidence type="ECO:0000313" key="1">
    <source>
        <dbReference type="EMBL" id="SDC23865.1"/>
    </source>
</evidence>
<organism evidence="1 2">
    <name type="scientific">Sanguibacter gelidistatuariae</name>
    <dbReference type="NCBI Taxonomy" id="1814289"/>
    <lineage>
        <taxon>Bacteria</taxon>
        <taxon>Bacillati</taxon>
        <taxon>Actinomycetota</taxon>
        <taxon>Actinomycetes</taxon>
        <taxon>Micrococcales</taxon>
        <taxon>Sanguibacteraceae</taxon>
        <taxon>Sanguibacter</taxon>
    </lineage>
</organism>
<dbReference type="AlphaFoldDB" id="A0A1G6JZQ4"/>